<keyword evidence="4" id="KW-0479">Metal-binding</keyword>
<evidence type="ECO:0000256" key="5">
    <source>
        <dbReference type="ARBA" id="ARBA00022842"/>
    </source>
</evidence>
<gene>
    <name evidence="7" type="ORF">Lgee_1812</name>
</gene>
<accession>A0A0W0TPG6</accession>
<keyword evidence="5" id="KW-0460">Magnesium</keyword>
<evidence type="ECO:0000256" key="2">
    <source>
        <dbReference type="ARBA" id="ARBA00006706"/>
    </source>
</evidence>
<comment type="similarity">
    <text evidence="2 6">Belongs to the FPP/GGPP synthase family.</text>
</comment>
<dbReference type="Pfam" id="PF00348">
    <property type="entry name" value="polyprenyl_synt"/>
    <property type="match status" value="1"/>
</dbReference>
<dbReference type="GO" id="GO:0046872">
    <property type="term" value="F:metal ion binding"/>
    <property type="evidence" value="ECO:0007669"/>
    <property type="project" value="UniProtKB-KW"/>
</dbReference>
<dbReference type="OrthoDB" id="9805316at2"/>
<protein>
    <submittedName>
        <fullName evidence="7">Geranyltranstransferase</fullName>
    </submittedName>
</protein>
<evidence type="ECO:0000256" key="1">
    <source>
        <dbReference type="ARBA" id="ARBA00001946"/>
    </source>
</evidence>
<evidence type="ECO:0000313" key="8">
    <source>
        <dbReference type="Proteomes" id="UP000054785"/>
    </source>
</evidence>
<dbReference type="EMBL" id="LNYC01000070">
    <property type="protein sequence ID" value="KTC97491.1"/>
    <property type="molecule type" value="Genomic_DNA"/>
</dbReference>
<evidence type="ECO:0000256" key="6">
    <source>
        <dbReference type="RuleBase" id="RU004466"/>
    </source>
</evidence>
<dbReference type="SFLD" id="SFLDS00005">
    <property type="entry name" value="Isoprenoid_Synthase_Type_I"/>
    <property type="match status" value="1"/>
</dbReference>
<dbReference type="SUPFAM" id="SSF48576">
    <property type="entry name" value="Terpenoid synthases"/>
    <property type="match status" value="1"/>
</dbReference>
<dbReference type="RefSeq" id="WP_028386461.1">
    <property type="nucleotide sequence ID" value="NZ_CAAAHN010000003.1"/>
</dbReference>
<dbReference type="AlphaFoldDB" id="A0A0W0TPG6"/>
<dbReference type="PATRIC" id="fig|45065.4.peg.1967"/>
<sequence length="278" mass="31886">MFEAARFTEYFTHRILDDLDACMVPMCRHHFQNPGSQVRAQLAFDYSKAFDLSDETALSVAIIVELLHNASLIHDDIQDRALIRRHQNTLCERFGAENALSFGDYLISLAYETCALLPQASIGKAVRVVHQYVKNTITGQMLDINAAAHTEMTLKDYRKICWLKSGQLIMLCVHLPAMLANEEQHIDAFMKIIEPLIISFQILDDLTDMQEDRDEKNFSIFSILDNHEYIDALKAVRLANVDFHDAKGALNQLSTKFTQPFTGFFERIHQKLQKEFES</sequence>
<dbReference type="STRING" id="45065.Lgee_1812"/>
<dbReference type="PANTHER" id="PTHR12001">
    <property type="entry name" value="GERANYLGERANYL PYROPHOSPHATE SYNTHASE"/>
    <property type="match status" value="1"/>
</dbReference>
<dbReference type="Proteomes" id="UP000054785">
    <property type="component" value="Unassembled WGS sequence"/>
</dbReference>
<dbReference type="PROSITE" id="PS00723">
    <property type="entry name" value="POLYPRENYL_SYNTHASE_1"/>
    <property type="match status" value="1"/>
</dbReference>
<dbReference type="GO" id="GO:0004659">
    <property type="term" value="F:prenyltransferase activity"/>
    <property type="evidence" value="ECO:0007669"/>
    <property type="project" value="InterPro"/>
</dbReference>
<dbReference type="PANTHER" id="PTHR12001:SF69">
    <property type="entry name" value="ALL TRANS-POLYPRENYL-DIPHOSPHATE SYNTHASE PDSS1"/>
    <property type="match status" value="1"/>
</dbReference>
<name>A0A0W0TPG6_9GAMM</name>
<organism evidence="7 8">
    <name type="scientific">Legionella geestiana</name>
    <dbReference type="NCBI Taxonomy" id="45065"/>
    <lineage>
        <taxon>Bacteria</taxon>
        <taxon>Pseudomonadati</taxon>
        <taxon>Pseudomonadota</taxon>
        <taxon>Gammaproteobacteria</taxon>
        <taxon>Legionellales</taxon>
        <taxon>Legionellaceae</taxon>
        <taxon>Legionella</taxon>
    </lineage>
</organism>
<evidence type="ECO:0000313" key="7">
    <source>
        <dbReference type="EMBL" id="KTC97491.1"/>
    </source>
</evidence>
<dbReference type="InterPro" id="IPR000092">
    <property type="entry name" value="Polyprenyl_synt"/>
</dbReference>
<evidence type="ECO:0000256" key="3">
    <source>
        <dbReference type="ARBA" id="ARBA00022679"/>
    </source>
</evidence>
<comment type="cofactor">
    <cofactor evidence="1">
        <name>Mg(2+)</name>
        <dbReference type="ChEBI" id="CHEBI:18420"/>
    </cofactor>
</comment>
<proteinExistence type="inferred from homology"/>
<dbReference type="GO" id="GO:0008299">
    <property type="term" value="P:isoprenoid biosynthetic process"/>
    <property type="evidence" value="ECO:0007669"/>
    <property type="project" value="InterPro"/>
</dbReference>
<evidence type="ECO:0000256" key="4">
    <source>
        <dbReference type="ARBA" id="ARBA00022723"/>
    </source>
</evidence>
<reference evidence="7 8" key="1">
    <citation type="submission" date="2015-11" db="EMBL/GenBank/DDBJ databases">
        <title>Genomic analysis of 38 Legionella species identifies large and diverse effector repertoires.</title>
        <authorList>
            <person name="Burstein D."/>
            <person name="Amaro F."/>
            <person name="Zusman T."/>
            <person name="Lifshitz Z."/>
            <person name="Cohen O."/>
            <person name="Gilbert J.A."/>
            <person name="Pupko T."/>
            <person name="Shuman H.A."/>
            <person name="Segal G."/>
        </authorList>
    </citation>
    <scope>NUCLEOTIDE SEQUENCE [LARGE SCALE GENOMIC DNA]</scope>
    <source>
        <strain evidence="7 8">ATCC 49504</strain>
    </source>
</reference>
<comment type="caution">
    <text evidence="7">The sequence shown here is derived from an EMBL/GenBank/DDBJ whole genome shotgun (WGS) entry which is preliminary data.</text>
</comment>
<dbReference type="InterPro" id="IPR033749">
    <property type="entry name" value="Polyprenyl_synt_CS"/>
</dbReference>
<keyword evidence="3 6" id="KW-0808">Transferase</keyword>
<dbReference type="Gene3D" id="1.10.600.10">
    <property type="entry name" value="Farnesyl Diphosphate Synthase"/>
    <property type="match status" value="1"/>
</dbReference>
<keyword evidence="8" id="KW-1185">Reference proteome</keyword>
<dbReference type="InterPro" id="IPR008949">
    <property type="entry name" value="Isoprenoid_synthase_dom_sf"/>
</dbReference>